<name>A0A1V0SKG1_9VIRU</name>
<organism evidence="1">
    <name type="scientific">Klosneuvirus KNV1</name>
    <dbReference type="NCBI Taxonomy" id="1977640"/>
    <lineage>
        <taxon>Viruses</taxon>
        <taxon>Varidnaviria</taxon>
        <taxon>Bamfordvirae</taxon>
        <taxon>Nucleocytoviricota</taxon>
        <taxon>Megaviricetes</taxon>
        <taxon>Imitervirales</taxon>
        <taxon>Mimiviridae</taxon>
        <taxon>Klosneuvirinae</taxon>
        <taxon>Klosneuvirus</taxon>
    </lineage>
</organism>
<protein>
    <submittedName>
        <fullName evidence="1">Uncharacterized protein</fullName>
    </submittedName>
</protein>
<gene>
    <name evidence="1" type="ORF">Klosneuvirus_4_11</name>
</gene>
<proteinExistence type="predicted"/>
<evidence type="ECO:0000313" key="1">
    <source>
        <dbReference type="EMBL" id="ARF12196.1"/>
    </source>
</evidence>
<accession>A0A1V0SKG1</accession>
<dbReference type="EMBL" id="KY684111">
    <property type="protein sequence ID" value="ARF12196.1"/>
    <property type="molecule type" value="Genomic_DNA"/>
</dbReference>
<sequence length="239" mass="27606">MDIEYIIIYQNCGKSQTKNVIKPFNGIEYWDESKLRRDSINPNKISEILVGPMTVIEMFSEPYFSGDHHEVINNKKHEGISYTFGCPDDPKWKPNLGSIIIWTYEHYNKVHGIPYCTKDSECKSNQMCLCKHGQSHPSWCPNEKRRCLNKGYFTYEFPFTLNDDDQIDLDCYHQELNKVGKVSDGSISKALDLDLARRCAKNKIKQIQRLEHFGNLSNNQSSLIVLAVLLVCIYLASSR</sequence>
<reference evidence="1" key="1">
    <citation type="journal article" date="2017" name="Science">
        <title>Giant viruses with an expanded complement of translation system components.</title>
        <authorList>
            <person name="Schulz F."/>
            <person name="Yutin N."/>
            <person name="Ivanova N.N."/>
            <person name="Ortega D.R."/>
            <person name="Lee T.K."/>
            <person name="Vierheilig J."/>
            <person name="Daims H."/>
            <person name="Horn M."/>
            <person name="Wagner M."/>
            <person name="Jensen G.J."/>
            <person name="Kyrpides N.C."/>
            <person name="Koonin E.V."/>
            <person name="Woyke T."/>
        </authorList>
    </citation>
    <scope>NUCLEOTIDE SEQUENCE</scope>
    <source>
        <strain evidence="1">KNV1</strain>
    </source>
</reference>